<reference evidence="3 4" key="1">
    <citation type="journal article" date="2016" name="ISME J.">
        <title>Chasing the elusive Euryarchaeota class WSA2: genomes reveal a uniquely fastidious methyl-reducing methanogen.</title>
        <authorList>
            <person name="Nobu M.K."/>
            <person name="Narihiro T."/>
            <person name="Kuroda K."/>
            <person name="Mei R."/>
            <person name="Liu W.T."/>
        </authorList>
    </citation>
    <scope>NUCLEOTIDE SEQUENCE [LARGE SCALE GENOMIC DNA]</scope>
    <source>
        <strain evidence="1">B03fssc0709_Meth_Bin005</strain>
        <strain evidence="2">BMIXfssc0709_Meth_Bin006</strain>
    </source>
</reference>
<accession>A0A150IWQ8</accession>
<evidence type="ECO:0000313" key="3">
    <source>
        <dbReference type="Proteomes" id="UP000092401"/>
    </source>
</evidence>
<dbReference type="EMBL" id="LNJC01000038">
    <property type="protein sequence ID" value="KYC49352.1"/>
    <property type="molecule type" value="Genomic_DNA"/>
</dbReference>
<dbReference type="Proteomes" id="UP000092401">
    <property type="component" value="Unassembled WGS sequence"/>
</dbReference>
<evidence type="ECO:0000313" key="2">
    <source>
        <dbReference type="EMBL" id="KYC49352.1"/>
    </source>
</evidence>
<organism evidence="2 4">
    <name type="scientific">Candidatus Methanofastidiosum methylothiophilum</name>
    <dbReference type="NCBI Taxonomy" id="1705564"/>
    <lineage>
        <taxon>Archaea</taxon>
        <taxon>Methanobacteriati</taxon>
        <taxon>Methanobacteriota</taxon>
        <taxon>Stenosarchaea group</taxon>
        <taxon>Candidatus Methanofastidiosia</taxon>
        <taxon>Candidatus Methanofastidiosales</taxon>
        <taxon>Candidatus Methanofastidiosaceae</taxon>
        <taxon>Candidatus Methanofastidiosum</taxon>
    </lineage>
</organism>
<name>A0A150IWQ8_9EURY</name>
<dbReference type="Proteomes" id="UP000092403">
    <property type="component" value="Unassembled WGS sequence"/>
</dbReference>
<evidence type="ECO:0000313" key="4">
    <source>
        <dbReference type="Proteomes" id="UP000092403"/>
    </source>
</evidence>
<dbReference type="AlphaFoldDB" id="A0A150IWQ8"/>
<gene>
    <name evidence="1" type="ORF">APG10_01376</name>
    <name evidence="2" type="ORF">APG12_01548</name>
</gene>
<accession>A0A150IIL3</accession>
<proteinExistence type="predicted"/>
<protein>
    <submittedName>
        <fullName evidence="2">Uncharacterized protein</fullName>
    </submittedName>
</protein>
<comment type="caution">
    <text evidence="2">The sequence shown here is derived from an EMBL/GenBank/DDBJ whole genome shotgun (WGS) entry which is preliminary data.</text>
</comment>
<evidence type="ECO:0000313" key="1">
    <source>
        <dbReference type="EMBL" id="KYC44836.1"/>
    </source>
</evidence>
<dbReference type="EMBL" id="LNGE01000040">
    <property type="protein sequence ID" value="KYC44836.1"/>
    <property type="molecule type" value="Genomic_DNA"/>
</dbReference>
<sequence>MVRFYMTYKEQYNRVMRYYNRIKTRTNDTQKEYEDDLYAFFQNCWHLKDWLKNDPNITVPDQTIEDYANNTFHLKICADLGNRTKHLKLTRKRFDADFNGNSVKAHLPIGVAYASNPPPAGSEDLTGWIEYEYYINVDNNSKLKALDVAEKAIGEWDAFFVTHNINV</sequence>